<dbReference type="EMBL" id="OY660874">
    <property type="protein sequence ID" value="CAJ1067575.1"/>
    <property type="molecule type" value="Genomic_DNA"/>
</dbReference>
<name>A0AAV1G326_XYRNO</name>
<feature type="compositionally biased region" description="Basic residues" evidence="1">
    <location>
        <begin position="7"/>
        <end position="19"/>
    </location>
</feature>
<feature type="compositionally biased region" description="Polar residues" evidence="1">
    <location>
        <begin position="3814"/>
        <end position="3828"/>
    </location>
</feature>
<protein>
    <submittedName>
        <fullName evidence="3">Uncharacterized protein LOC121511115</fullName>
    </submittedName>
</protein>
<feature type="compositionally biased region" description="Basic and acidic residues" evidence="1">
    <location>
        <begin position="1030"/>
        <end position="1054"/>
    </location>
</feature>
<feature type="compositionally biased region" description="Basic and acidic residues" evidence="1">
    <location>
        <begin position="2292"/>
        <end position="2304"/>
    </location>
</feature>
<feature type="compositionally biased region" description="Low complexity" evidence="1">
    <location>
        <begin position="3563"/>
        <end position="3574"/>
    </location>
</feature>
<evidence type="ECO:0000256" key="1">
    <source>
        <dbReference type="SAM" id="MobiDB-lite"/>
    </source>
</evidence>
<feature type="compositionally biased region" description="Polar residues" evidence="1">
    <location>
        <begin position="1624"/>
        <end position="1644"/>
    </location>
</feature>
<dbReference type="InterPro" id="IPR052303">
    <property type="entry name" value="CEFIP"/>
</dbReference>
<feature type="region of interest" description="Disordered" evidence="1">
    <location>
        <begin position="1795"/>
        <end position="2063"/>
    </location>
</feature>
<feature type="compositionally biased region" description="Polar residues" evidence="1">
    <location>
        <begin position="3769"/>
        <end position="3787"/>
    </location>
</feature>
<dbReference type="GO" id="GO:0030018">
    <property type="term" value="C:Z disc"/>
    <property type="evidence" value="ECO:0007669"/>
    <property type="project" value="TreeGrafter"/>
</dbReference>
<evidence type="ECO:0000313" key="3">
    <source>
        <dbReference type="EMBL" id="CAJ1067575.1"/>
    </source>
</evidence>
<feature type="region of interest" description="Disordered" evidence="1">
    <location>
        <begin position="2419"/>
        <end position="2703"/>
    </location>
</feature>
<feature type="compositionally biased region" description="Polar residues" evidence="1">
    <location>
        <begin position="3271"/>
        <end position="3287"/>
    </location>
</feature>
<feature type="compositionally biased region" description="Polar residues" evidence="1">
    <location>
        <begin position="1925"/>
        <end position="1948"/>
    </location>
</feature>
<feature type="compositionally biased region" description="Basic and acidic residues" evidence="1">
    <location>
        <begin position="3362"/>
        <end position="3372"/>
    </location>
</feature>
<dbReference type="PANTHER" id="PTHR33775">
    <property type="entry name" value="CARDIAC-ENRICHED FHL2-INTERACTING PROTEIN-RELATED"/>
    <property type="match status" value="1"/>
</dbReference>
<feature type="compositionally biased region" description="Polar residues" evidence="1">
    <location>
        <begin position="2209"/>
        <end position="2220"/>
    </location>
</feature>
<feature type="compositionally biased region" description="Polar residues" evidence="1">
    <location>
        <begin position="1599"/>
        <end position="1616"/>
    </location>
</feature>
<sequence>MTSVEKRRSRRKSGSHRKHSDGGYSDTSSAGSFLDETDREVSNLTDRAFRSLCIGDEAVYNDSDLGASSPCTQRDRQLALSHSGQDRDREREELKRAAHESFSLRMQQYGQDWTHGGMYGAEIQRDPQWEGYGERAQGRVSATFQHSFMETSQQEESLRGEQLSCLSNGATEVSSQQRRSRSRVSSLIKAFNSEGNRDGAVMDGKLREWNDDTSWDKSALMSIQRELSEFSTSYQENFNSVHFPSAGPLPPQNTNFYSSEVAAMTHMNSGSAFMRSSHSKHSMTAQVNCNSNFFIHSEFSPFKVWRDHNRFPFQQGEVSGFMHYPDFPRWYETPMYKELSLEPQPQGPYRYGEERGFRHPRNNLAPVVPPTLPRSTSTSTMLQKASALEKRCDSELAGHYHYRKRTQSLGANRLPNQRPSTASPTIEMSRRVQDTISSVRALQQKIKMMTEQNISTDLAIHQQEVPYSNENNIPFGNYPTTEAPSVVNSNTSTTPFNISQLLTPAGHAQPETETLDVRKHTVSPQPVEHPPVRAESRGATPDVRMSNYKSRATSLLFNLKDNRKRVKSTYSPTKFKGLETQERNKQPSVQEPRDTVIDIPDFPDTEVEEYGWTNAAQQQYADQYHSHGSSFATTHYDPVSAYTGQHLEYTSNDYQTAQMQGEMVHHSGFTHGNYTSNQLANGQAFIPYEQGMMDNVETLGGDGYGHKPSFTATETPRSNVVNQTRELPNNTANTEQHFYEYPKVDRYQQLKDNHYDYNNVSWKQEQKYQNQQDYQKLPGDKYSLENPQIIPKEPEGSQLGKGLGVGASYTMDNFVNSNILHKLPKISALNSNAEENSAYSGQQKPETLQETHGHLKKNGHNKENEIKDDYMSQTFNKYANQGYKNQHTALPDKDKTTLTQETIQREQLTSTLNGYVSESLQPEESKPQFEQNTQKNYNPYNVSDPTMENQGKDKKLDEVTAEQDMAVPVKVQHAQEELAMAQLWAKEQQPKVESSKLNLAEQTGAEKVRGEQVREELSENERVNQAVAEEVEKMGRKDDLIEQTTEKQPELERKVEAKAEKTIVQKVTEAQNQITEEAGAQHMKEEQDEQVKVTQAEAERFKNEHIKTEQAETERAKVQQSKSEKVKRETVKAEQPEEEKLRAEQAEREQTETERAKAEQAEAERRKAELKQKEEQVKAEHVKAKVGERDLIQSSHVNNANLIAQISKTKVEGAEEKAEDQVEQTKVTMSKLEATKIERVQEESVKPTPKPTLPKQVKSEPDKVEQVKTELAKAKAELAKIKEKMRGEQKHKVKNTVLTKEDEVTKVGPESVTTDKNEEYKDQDQEVKTHPQSKDMEGTWRQSVNCSGMDEYYRLREKYGFTDTPTIINTLPATGNVSLNDADETPDVTLNKLETKIEEKPKDKHSLGNKFATADTEKKEVSSFNSNEGTESQYVYSESSKEFKLSNSNNVPKNVENIPKNDSAKDTVKVDKVEKMETCDPPIPPQIPQPRDSILMTVPPLERKPKLSEHNVGLNKDLHSNPPKTLSHHRERAQTKQEILTSKIKAHAEKEISAIKEKGFALRDGLMYKTSTKQFVGGQSMNIRQRPPSQEVPKKHDGTTSSNTTPKHQMEPQGTQMAPVRSVPPSNSTAAPVMSAATTSQSDLFQKVPKEPTSETVVKPPTDAKQTGTHPMRQDDRLVDNENEDNESPMQSKVQALQNQQGKQESSHGDSNSGNEIAGPKNDLAIDAVNPIQGKEALPVVEVKSSQQTTKEKAENKEEAVLEDSAPSLSLVIGQNRTSVADSSLQIRGIMVTVRERKPSLSDDQMANTDQDQISAKDEKSISEPNRGYSSSGPESSKEENITKEVKNAEPKDGAGQSTHPTMINDKTKESITVRYENLQGTSNPDTRSNDLPENVKGKRTGELLHTDMRPQREIQPQEPLAEKSSPSTVTVSAKNNTLAETQPLLHTTTDKTQMENSTNGIQTNEVKSNTQEKNPQKRQTPHPNESNIVTKQISHINDSNRNGAEKLDIQPAVKDDTKTVINSAKSSDTDGNSAPQQEDKKLHLAQPKPPNKTSPSLSFTENDNTHVENTQVDDNLHIDSIAIRVVPADFENIAEVEKQNVTAVPTDVVASNEHKEAASTVVERGLKTLEDKDHNAEGSQTQLKTSSEENSVMESVRKLSDSLKNGNEQESIDRTSQNTRAENGVNTRSSTVDESKSQPTEEDYFQVQGLTESHQNLQGKVSVGGISDSVPERRELPGLLSNKGVLNKESNIEGKNEVFLSDQSKTEAPRSSSLQEENIRRNLASKQSDGPTERHTTKNEKSDANQAIHIRKQHTENRPRLSSRERQSPRNSDPTRENAITEKPEVKPKPKPRTSTIPEISALADYARLKVIVSEDRENTVQEFPPNKKEGFFPLIQTRHSRRPVFTDPQDFTVKERALPNKTEVSSKVNKEPKPLVFPITEKEHQRTGMFKLGDKERQEKQFSDAKANEGVSDAQVKHSQHIQERQKSPKTHLKKEGNEEVPPIYNQRRHQEDQSNNPPSQTPTSFSAHSRPGNNSMSQHIKPLSSQEKHEEFLQTAESTPYLDKNSHPKPTLRQVNNTQESTRIRKDEKIENALAEKVSVDKQLEDTKVKQQSRANQLEGEHPSRIDDQKREENMKRQHIIEESRASLAEEERRAAKREEERRTRERDAIANKIKERREKQREAERRAEEERKRKEVEGKIAQQEVVRQVKELEETRHLKAEEQQRKMDEERRLKKLQEIEGLARQEIHHRRAVQEEQKKRAALEEQQKKAAKEKLEKEAAEKEQLKRALHEKEMRAALEEERRKAALEEQRKRAVQEEKDRRAAQQDQERRAALEEQRKRAVQEEQQRRAAQEQRRRAVQEEKDRRAAQEDQERRAALEEQKRRAVQEEQQRRAAQEDQERRAALEEQQRIAAQEQRRRAALEEQQRRKAQEEQEKKAALEEQQKRAAREEQERRAAHREQQRRAAQEEQDRRAAQEEQDRRAAQEEQQRKAAQEEQQRKAAQEEQQRKAAQEKQQRRAAQEEQQRRAAHEEELRKAVQEKQQKRAAQEEQQRRAAQEKQQRRAAQEEEQKRAAQEEQQRRAALEKQHRRAAQEEQQRRAAFEEQQKRADLEVQQTKVAKEEQDRRAHQEEEQWRAALIEEQLQAKLLEEKILSDIEGRNRRKMRDQERASQISKEERVVKDLDQKKAEQYNNEEHRGERKKKEGTVRVLEESQAALKEEKRDAQEQMLIQNEGRERDKAAQRVDALQYYAITSTDSERNPKERELYSSQTPQPRNNQQYVQDSTEDSESPARSHRPHAPASPAPPRSNTSSPALGVKPSMFRVKDNTFRGSSFTKSVKPRFHKNFGEDYRVGSPIERGPEEEQEKMRRSAGTPVHPDMGSNRLASIREFSSFQPSSSSQDNSAPVPQHRPYSRRSIALDEDDCRSVISTTSEGVESFATSAADLSEIRSLYCDERPESACSFSSDVSRSLGKPPVVPPKSEKALRRAKRLTSRRINKELSKAGADSPAGVEKPHKDVSSTPSSSTEVRPSNSRALASPHFTSPVSLAHAPTLGSSLPSSHTESQSSYSSFHASPHATGPVSLQVASPHAAAPVSLPVVPTHATGPASHTAAPKTVAHVPSSPTLQRANHPAPVTQYQVESTYPQSYPLTQRKVLQDIGSGQYFVVDVPVPVKTKTFIDPETGKYVQLNVRESAQNTPRPQRKLQHQQAYIQPQLQPQMQAKPQQQPLSPTSPVGKPVVLYDGYHGYPQGYQPAANKSVPHHRSSTPGTSHQDQQQVRESSSYGYPAPESRQNSEGPRYSPEKTPYMDTVNDSSKTYNTVYNTHSPHESLPECDTNSQLAGSSVRENDNSAHSRYQPREIITISELEDFMEVSDW</sequence>
<feature type="compositionally biased region" description="Basic and acidic residues" evidence="1">
    <location>
        <begin position="576"/>
        <end position="596"/>
    </location>
</feature>
<feature type="compositionally biased region" description="Polar residues" evidence="1">
    <location>
        <begin position="3523"/>
        <end position="3549"/>
    </location>
</feature>
<feature type="compositionally biased region" description="Basic and acidic residues" evidence="1">
    <location>
        <begin position="3237"/>
        <end position="3246"/>
    </location>
</feature>
<feature type="compositionally biased region" description="Basic and acidic residues" evidence="1">
    <location>
        <begin position="2622"/>
        <end position="2702"/>
    </location>
</feature>
<feature type="region of interest" description="Disordered" evidence="1">
    <location>
        <begin position="1099"/>
        <end position="1183"/>
    </location>
</feature>
<feature type="region of interest" description="Disordered" evidence="1">
    <location>
        <begin position="1282"/>
        <end position="1342"/>
    </location>
</feature>
<feature type="compositionally biased region" description="Basic and acidic residues" evidence="1">
    <location>
        <begin position="2744"/>
        <end position="3115"/>
    </location>
</feature>
<feature type="compositionally biased region" description="Basic and acidic residues" evidence="1">
    <location>
        <begin position="1004"/>
        <end position="1022"/>
    </location>
</feature>
<dbReference type="PANTHER" id="PTHR33775:SF2">
    <property type="entry name" value="CARDIAC-ENRICHED FHL2-INTERACTING PROTEIN"/>
    <property type="match status" value="1"/>
</dbReference>
<feature type="compositionally biased region" description="Polar residues" evidence="1">
    <location>
        <begin position="2138"/>
        <end position="2154"/>
    </location>
</feature>
<feature type="compositionally biased region" description="Basic and acidic residues" evidence="1">
    <location>
        <begin position="2442"/>
        <end position="2469"/>
    </location>
</feature>
<feature type="region of interest" description="Disordered" evidence="1">
    <location>
        <begin position="1233"/>
        <end position="1267"/>
    </location>
</feature>
<dbReference type="InterPro" id="IPR027838">
    <property type="entry name" value="DUF4585"/>
</dbReference>
<feature type="region of interest" description="Disordered" evidence="1">
    <location>
        <begin position="1074"/>
        <end position="1093"/>
    </location>
</feature>
<feature type="compositionally biased region" description="Polar residues" evidence="1">
    <location>
        <begin position="1802"/>
        <end position="1814"/>
    </location>
</feature>
<feature type="compositionally biased region" description="Polar residues" evidence="1">
    <location>
        <begin position="1773"/>
        <end position="1782"/>
    </location>
</feature>
<accession>A0AAV1G326</accession>
<feature type="compositionally biased region" description="Basic and acidic residues" evidence="1">
    <location>
        <begin position="1836"/>
        <end position="1853"/>
    </location>
</feature>
<dbReference type="Proteomes" id="UP001178508">
    <property type="component" value="Chromosome 11"/>
</dbReference>
<reference evidence="3" key="1">
    <citation type="submission" date="2023-08" db="EMBL/GenBank/DDBJ databases">
        <authorList>
            <person name="Alioto T."/>
            <person name="Alioto T."/>
            <person name="Gomez Garrido J."/>
        </authorList>
    </citation>
    <scope>NUCLEOTIDE SEQUENCE</scope>
</reference>
<feature type="region of interest" description="Disordered" evidence="1">
    <location>
        <begin position="1"/>
        <end position="37"/>
    </location>
</feature>
<feature type="compositionally biased region" description="Basic and acidic residues" evidence="1">
    <location>
        <begin position="1082"/>
        <end position="1093"/>
    </location>
</feature>
<proteinExistence type="predicted"/>
<feature type="region of interest" description="Disordered" evidence="1">
    <location>
        <begin position="1577"/>
        <end position="1782"/>
    </location>
</feature>
<feature type="compositionally biased region" description="Basic and acidic residues" evidence="1">
    <location>
        <begin position="1750"/>
        <end position="1760"/>
    </location>
</feature>
<feature type="compositionally biased region" description="Basic and acidic residues" evidence="1">
    <location>
        <begin position="1257"/>
        <end position="1267"/>
    </location>
</feature>
<feature type="compositionally biased region" description="Polar residues" evidence="1">
    <location>
        <begin position="1688"/>
        <end position="1715"/>
    </location>
</feature>
<feature type="compositionally biased region" description="Polar residues" evidence="1">
    <location>
        <begin position="921"/>
        <end position="949"/>
    </location>
</feature>
<dbReference type="Pfam" id="PF15232">
    <property type="entry name" value="DUF4585"/>
    <property type="match status" value="1"/>
</dbReference>
<feature type="compositionally biased region" description="Basic and acidic residues" evidence="1">
    <location>
        <begin position="3260"/>
        <end position="3270"/>
    </location>
</feature>
<feature type="compositionally biased region" description="Polar residues" evidence="1">
    <location>
        <begin position="2163"/>
        <end position="2191"/>
    </location>
</feature>
<feature type="compositionally biased region" description="Polar residues" evidence="1">
    <location>
        <begin position="2020"/>
        <end position="2037"/>
    </location>
</feature>
<feature type="region of interest" description="Disordered" evidence="1">
    <location>
        <begin position="2129"/>
        <end position="2360"/>
    </location>
</feature>
<feature type="compositionally biased region" description="Basic and acidic residues" evidence="1">
    <location>
        <begin position="1888"/>
        <end position="1913"/>
    </location>
</feature>
<gene>
    <name evidence="3" type="ORF">XNOV1_A041916</name>
</gene>
<feature type="compositionally biased region" description="Basic and acidic residues" evidence="1">
    <location>
        <begin position="1233"/>
        <end position="1245"/>
    </location>
</feature>
<feature type="region of interest" description="Disordered" evidence="1">
    <location>
        <begin position="3157"/>
        <end position="3425"/>
    </location>
</feature>
<feature type="compositionally biased region" description="Basic and acidic residues" evidence="1">
    <location>
        <begin position="3122"/>
        <end position="3133"/>
    </location>
</feature>
<feature type="region of interest" description="Disordered" evidence="1">
    <location>
        <begin position="1512"/>
        <end position="1532"/>
    </location>
</feature>
<evidence type="ECO:0000259" key="2">
    <source>
        <dbReference type="Pfam" id="PF15232"/>
    </source>
</evidence>
<feature type="region of interest" description="Disordered" evidence="1">
    <location>
        <begin position="3720"/>
        <end position="3857"/>
    </location>
</feature>
<feature type="region of interest" description="Disordered" evidence="1">
    <location>
        <begin position="999"/>
        <end position="1054"/>
    </location>
</feature>
<feature type="region of interest" description="Disordered" evidence="1">
    <location>
        <begin position="2744"/>
        <end position="3133"/>
    </location>
</feature>
<feature type="region of interest" description="Disordered" evidence="1">
    <location>
        <begin position="3464"/>
        <end position="3586"/>
    </location>
</feature>
<keyword evidence="4" id="KW-1185">Reference proteome</keyword>
<feature type="compositionally biased region" description="Basic and acidic residues" evidence="1">
    <location>
        <begin position="2601"/>
        <end position="2612"/>
    </location>
</feature>
<feature type="compositionally biased region" description="Polar residues" evidence="1">
    <location>
        <begin position="2054"/>
        <end position="2063"/>
    </location>
</feature>
<feature type="compositionally biased region" description="Basic and acidic residues" evidence="1">
    <location>
        <begin position="3157"/>
        <end position="3229"/>
    </location>
</feature>
<dbReference type="GO" id="GO:0070886">
    <property type="term" value="P:positive regulation of calcineurin-NFAT signaling cascade"/>
    <property type="evidence" value="ECO:0007669"/>
    <property type="project" value="TreeGrafter"/>
</dbReference>
<feature type="region of interest" description="Disordered" evidence="1">
    <location>
        <begin position="63"/>
        <end position="89"/>
    </location>
</feature>
<feature type="compositionally biased region" description="Polar residues" evidence="1">
    <location>
        <begin position="1955"/>
        <end position="2003"/>
    </location>
</feature>
<feature type="compositionally biased region" description="Basic and acidic residues" evidence="1">
    <location>
        <begin position="2585"/>
        <end position="2594"/>
    </location>
</feature>
<feature type="compositionally biased region" description="Basic and acidic residues" evidence="1">
    <location>
        <begin position="1313"/>
        <end position="1338"/>
    </location>
</feature>
<organism evidence="3 4">
    <name type="scientific">Xyrichtys novacula</name>
    <name type="common">Pearly razorfish</name>
    <name type="synonym">Hemipteronotus novacula</name>
    <dbReference type="NCBI Taxonomy" id="13765"/>
    <lineage>
        <taxon>Eukaryota</taxon>
        <taxon>Metazoa</taxon>
        <taxon>Chordata</taxon>
        <taxon>Craniata</taxon>
        <taxon>Vertebrata</taxon>
        <taxon>Euteleostomi</taxon>
        <taxon>Actinopterygii</taxon>
        <taxon>Neopterygii</taxon>
        <taxon>Teleostei</taxon>
        <taxon>Neoteleostei</taxon>
        <taxon>Acanthomorphata</taxon>
        <taxon>Eupercaria</taxon>
        <taxon>Labriformes</taxon>
        <taxon>Labridae</taxon>
        <taxon>Xyrichtys</taxon>
    </lineage>
</organism>
<feature type="region of interest" description="Disordered" evidence="1">
    <location>
        <begin position="921"/>
        <end position="951"/>
    </location>
</feature>
<feature type="region of interest" description="Disordered" evidence="1">
    <location>
        <begin position="568"/>
        <end position="599"/>
    </location>
</feature>
<feature type="compositionally biased region" description="Basic and acidic residues" evidence="1">
    <location>
        <begin position="2314"/>
        <end position="2349"/>
    </location>
</feature>
<feature type="compositionally biased region" description="Basic residues" evidence="1">
    <location>
        <begin position="3490"/>
        <end position="3499"/>
    </location>
</feature>
<feature type="compositionally biased region" description="Basic and acidic residues" evidence="1">
    <location>
        <begin position="2004"/>
        <end position="2019"/>
    </location>
</feature>
<feature type="domain" description="DUF4585" evidence="2">
    <location>
        <begin position="3651"/>
        <end position="3711"/>
    </location>
</feature>
<feature type="compositionally biased region" description="Low complexity" evidence="1">
    <location>
        <begin position="3394"/>
        <end position="3404"/>
    </location>
</feature>
<feature type="compositionally biased region" description="Polar residues" evidence="1">
    <location>
        <begin position="2516"/>
        <end position="2541"/>
    </location>
</feature>
<feature type="region of interest" description="Disordered" evidence="1">
    <location>
        <begin position="522"/>
        <end position="543"/>
    </location>
</feature>
<feature type="compositionally biased region" description="Low complexity" evidence="1">
    <location>
        <begin position="3720"/>
        <end position="3731"/>
    </location>
</feature>
<evidence type="ECO:0000313" key="4">
    <source>
        <dbReference type="Proteomes" id="UP001178508"/>
    </source>
</evidence>